<accession>A0AA43ZHK5</accession>
<organism evidence="2 3">
    <name type="scientific">Ferranicluibacter rubi</name>
    <dbReference type="NCBI Taxonomy" id="2715133"/>
    <lineage>
        <taxon>Bacteria</taxon>
        <taxon>Pseudomonadati</taxon>
        <taxon>Pseudomonadota</taxon>
        <taxon>Alphaproteobacteria</taxon>
        <taxon>Hyphomicrobiales</taxon>
        <taxon>Rhizobiaceae</taxon>
        <taxon>Ferranicluibacter</taxon>
    </lineage>
</organism>
<evidence type="ECO:0000313" key="3">
    <source>
        <dbReference type="Proteomes" id="UP001155840"/>
    </source>
</evidence>
<comment type="caution">
    <text evidence="2">The sequence shown here is derived from an EMBL/GenBank/DDBJ whole genome shotgun (WGS) entry which is preliminary data.</text>
</comment>
<dbReference type="InterPro" id="IPR025528">
    <property type="entry name" value="BrnA_antitoxin"/>
</dbReference>
<proteinExistence type="predicted"/>
<sequence>MASSKPAYKNLSDEEEADIQAEILADPDHPELTDEQIATGRPFAEVFPDLAESIRRAEVEAEREASKERVSLDLDGDVLAKFRATGEGWEERINTVLRSAKP</sequence>
<dbReference type="Proteomes" id="UP001155840">
    <property type="component" value="Unassembled WGS sequence"/>
</dbReference>
<feature type="region of interest" description="Disordered" evidence="1">
    <location>
        <begin position="1"/>
        <end position="20"/>
    </location>
</feature>
<dbReference type="Pfam" id="PF14384">
    <property type="entry name" value="BrnA_antitoxin"/>
    <property type="match status" value="1"/>
</dbReference>
<dbReference type="EMBL" id="JAANCM010000012">
    <property type="protein sequence ID" value="NHT78025.1"/>
    <property type="molecule type" value="Genomic_DNA"/>
</dbReference>
<dbReference type="AlphaFoldDB" id="A0AA43ZHK5"/>
<keyword evidence="3" id="KW-1185">Reference proteome</keyword>
<gene>
    <name evidence="2" type="ORF">G8E10_20190</name>
</gene>
<reference evidence="2" key="1">
    <citation type="submission" date="2020-03" db="EMBL/GenBank/DDBJ databases">
        <title>Ferranicluibacter endophyticum gen. nov., sp. nov., a new genus isolated from Rubus ulmifolius Schott. stem.</title>
        <authorList>
            <person name="Roca-Couso R."/>
            <person name="Flores-Felix J.D."/>
            <person name="Igual J.M."/>
            <person name="Rivas R."/>
        </authorList>
    </citation>
    <scope>NUCLEOTIDE SEQUENCE</scope>
    <source>
        <strain evidence="2">CRRU44</strain>
    </source>
</reference>
<name>A0AA43ZHK5_9HYPH</name>
<evidence type="ECO:0000313" key="2">
    <source>
        <dbReference type="EMBL" id="NHT78025.1"/>
    </source>
</evidence>
<dbReference type="RefSeq" id="WP_167130466.1">
    <property type="nucleotide sequence ID" value="NZ_JAANCM010000012.1"/>
</dbReference>
<protein>
    <submittedName>
        <fullName evidence="2">BrnA antitoxin family protein</fullName>
    </submittedName>
</protein>
<evidence type="ECO:0000256" key="1">
    <source>
        <dbReference type="SAM" id="MobiDB-lite"/>
    </source>
</evidence>